<protein>
    <submittedName>
        <fullName evidence="2">Uncharacterized protein</fullName>
    </submittedName>
</protein>
<evidence type="ECO:0000313" key="2">
    <source>
        <dbReference type="EMBL" id="RNJ50530.1"/>
    </source>
</evidence>
<reference evidence="2 3" key="1">
    <citation type="submission" date="2018-08" db="EMBL/GenBank/DDBJ databases">
        <title>Genome sequence of Methylocystis hirsuta CSC1, a methanotroph able to accumulate PHAs.</title>
        <authorList>
            <person name="Bordel S."/>
            <person name="Rodriguez E."/>
            <person name="Gancedo J."/>
            <person name="Munoz R."/>
        </authorList>
    </citation>
    <scope>NUCLEOTIDE SEQUENCE [LARGE SCALE GENOMIC DNA]</scope>
    <source>
        <strain evidence="2 3">CSC1</strain>
    </source>
</reference>
<comment type="caution">
    <text evidence="2">The sequence shown here is derived from an EMBL/GenBank/DDBJ whole genome shotgun (WGS) entry which is preliminary data.</text>
</comment>
<keyword evidence="3" id="KW-1185">Reference proteome</keyword>
<dbReference type="Proteomes" id="UP000268623">
    <property type="component" value="Unassembled WGS sequence"/>
</dbReference>
<gene>
    <name evidence="2" type="ORF">D1O30_14005</name>
</gene>
<organism evidence="2 3">
    <name type="scientific">Methylocystis hirsuta</name>
    <dbReference type="NCBI Taxonomy" id="369798"/>
    <lineage>
        <taxon>Bacteria</taxon>
        <taxon>Pseudomonadati</taxon>
        <taxon>Pseudomonadota</taxon>
        <taxon>Alphaproteobacteria</taxon>
        <taxon>Hyphomicrobiales</taxon>
        <taxon>Methylocystaceae</taxon>
        <taxon>Methylocystis</taxon>
    </lineage>
</organism>
<sequence length="115" mass="13253">MGQPGARRRLRSEAREARRQAISRGDRPQGAAAALLERFPITWNHVIDKESLKSKMLEQVLIEKVCQLFRNRLWVEENDDAPLHDCACFKRCAAFPGNARRRIFDDGRRPLAGRI</sequence>
<feature type="region of interest" description="Disordered" evidence="1">
    <location>
        <begin position="1"/>
        <end position="29"/>
    </location>
</feature>
<dbReference type="AlphaFoldDB" id="A0A3M9XUI5"/>
<dbReference type="EMBL" id="QWDD01000001">
    <property type="protein sequence ID" value="RNJ50530.1"/>
    <property type="molecule type" value="Genomic_DNA"/>
</dbReference>
<name>A0A3M9XUI5_9HYPH</name>
<feature type="compositionally biased region" description="Basic and acidic residues" evidence="1">
    <location>
        <begin position="11"/>
        <end position="27"/>
    </location>
</feature>
<dbReference type="OrthoDB" id="8456696at2"/>
<evidence type="ECO:0000256" key="1">
    <source>
        <dbReference type="SAM" id="MobiDB-lite"/>
    </source>
</evidence>
<accession>A0A3M9XUI5</accession>
<feature type="compositionally biased region" description="Basic residues" evidence="1">
    <location>
        <begin position="1"/>
        <end position="10"/>
    </location>
</feature>
<proteinExistence type="predicted"/>
<evidence type="ECO:0000313" key="3">
    <source>
        <dbReference type="Proteomes" id="UP000268623"/>
    </source>
</evidence>